<dbReference type="AlphaFoldDB" id="A0A9P9DQU2"/>
<dbReference type="OrthoDB" id="6133115at2759"/>
<accession>A0A9P9DQU2</accession>
<proteinExistence type="predicted"/>
<sequence>MSQCIRTLFRIAMLVRKAGRRDRFQHALQHSDPFEAQYDDIGRVKDRHSKLNNPATEWLANRLGKGIAKRSQFIAYCRDHKPRLGADYEIMDGTTEKQSSRATTIIPERFNASNVLDVTVDDEDDSISLMTASKSFEGEIGLRLPRLNDLSADGHEFECPICFTFQSFKKENSWKV</sequence>
<dbReference type="PANTHER" id="PTHR35391:SF7">
    <property type="entry name" value="C2H2-TYPE DOMAIN-CONTAINING PROTEIN"/>
    <property type="match status" value="1"/>
</dbReference>
<protein>
    <recommendedName>
        <fullName evidence="1">Oxidoreductase acuF-like C2H2 type zinc-finger domain-containing protein</fullName>
    </recommendedName>
</protein>
<dbReference type="Pfam" id="PF26082">
    <property type="entry name" value="zf-C2H2_AcuF"/>
    <property type="match status" value="1"/>
</dbReference>
<organism evidence="2 3">
    <name type="scientific">Dactylonectria estremocensis</name>
    <dbReference type="NCBI Taxonomy" id="1079267"/>
    <lineage>
        <taxon>Eukaryota</taxon>
        <taxon>Fungi</taxon>
        <taxon>Dikarya</taxon>
        <taxon>Ascomycota</taxon>
        <taxon>Pezizomycotina</taxon>
        <taxon>Sordariomycetes</taxon>
        <taxon>Hypocreomycetidae</taxon>
        <taxon>Hypocreales</taxon>
        <taxon>Nectriaceae</taxon>
        <taxon>Dactylonectria</taxon>
    </lineage>
</organism>
<feature type="domain" description="Oxidoreductase acuF-like C2H2 type zinc-finger" evidence="1">
    <location>
        <begin position="154"/>
        <end position="175"/>
    </location>
</feature>
<dbReference type="EMBL" id="JAGMUU010000024">
    <property type="protein sequence ID" value="KAH7125025.1"/>
    <property type="molecule type" value="Genomic_DNA"/>
</dbReference>
<evidence type="ECO:0000259" key="1">
    <source>
        <dbReference type="Pfam" id="PF26082"/>
    </source>
</evidence>
<comment type="caution">
    <text evidence="2">The sequence shown here is derived from an EMBL/GenBank/DDBJ whole genome shotgun (WGS) entry which is preliminary data.</text>
</comment>
<gene>
    <name evidence="2" type="ORF">B0J13DRAFT_598991</name>
</gene>
<dbReference type="InterPro" id="IPR058925">
    <property type="entry name" value="zf-C2H2_AcuF"/>
</dbReference>
<reference evidence="2" key="1">
    <citation type="journal article" date="2021" name="Nat. Commun.">
        <title>Genetic determinants of endophytism in the Arabidopsis root mycobiome.</title>
        <authorList>
            <person name="Mesny F."/>
            <person name="Miyauchi S."/>
            <person name="Thiergart T."/>
            <person name="Pickel B."/>
            <person name="Atanasova L."/>
            <person name="Karlsson M."/>
            <person name="Huettel B."/>
            <person name="Barry K.W."/>
            <person name="Haridas S."/>
            <person name="Chen C."/>
            <person name="Bauer D."/>
            <person name="Andreopoulos W."/>
            <person name="Pangilinan J."/>
            <person name="LaButti K."/>
            <person name="Riley R."/>
            <person name="Lipzen A."/>
            <person name="Clum A."/>
            <person name="Drula E."/>
            <person name="Henrissat B."/>
            <person name="Kohler A."/>
            <person name="Grigoriev I.V."/>
            <person name="Martin F.M."/>
            <person name="Hacquard S."/>
        </authorList>
    </citation>
    <scope>NUCLEOTIDE SEQUENCE</scope>
    <source>
        <strain evidence="2">MPI-CAGE-AT-0021</strain>
    </source>
</reference>
<evidence type="ECO:0000313" key="3">
    <source>
        <dbReference type="Proteomes" id="UP000717696"/>
    </source>
</evidence>
<evidence type="ECO:0000313" key="2">
    <source>
        <dbReference type="EMBL" id="KAH7125025.1"/>
    </source>
</evidence>
<dbReference type="PANTHER" id="PTHR35391">
    <property type="entry name" value="C2H2-TYPE DOMAIN-CONTAINING PROTEIN-RELATED"/>
    <property type="match status" value="1"/>
</dbReference>
<name>A0A9P9DQU2_9HYPO</name>
<keyword evidence="3" id="KW-1185">Reference proteome</keyword>
<dbReference type="Proteomes" id="UP000717696">
    <property type="component" value="Unassembled WGS sequence"/>
</dbReference>